<sequence>MNTEVNTQCIHRVWRRMNRTALWTDALRAIVKEWKRFGAILIICALGVAMLLGFTALAEDMLQSADAYYKQEGLYDLSVTAPGGLNQQDLRQLERIRGVSGVAGVVEDNYDATVAGKRKSLTISSLNNQNINRPYVVTGVLPQSSNQIAVNERYLIDSGKHLGDPVSLSELTIRSVNGNSPFLFKDVTYTIVGQVNDPNNVYSSQFATGSMSTQADYAFFVPPSSVMNKGYYSKVYMKLTGTEGVLSYSKAYDTQLDTTRRAIYKSAVPAGSHASSDHSKAGHQQQRSYWIVTDRSYLQSYNQIDTQVSMLRVFGVAFPVLFLLVAVLISLTSMTRMIEEDRQLLGAYSALGYKKSEISFKYLCFACLSSLFGSGLGVILGTICLPKMAFPVLREMYVIPQYMLQFNAVMVFIGLVAFVGSITGITWFSCARQLQECPSMLMRPRDPQAGNTVPLEKMSYIWNHLSFLNKVTARNLFRYKSRALMSIFGIFASTALMMIALTLSNTLLSLPEKQYGGVYGYDAMVTTNSKQEEKATRELTTDKRITAIKPVAVQMVSLTGSTSTDEVVDKAKAQQLTRVPLQLIVVPDGQSLDGYISLQNASGKTPLKLPKSGAIVTTNAARLLGIQVDSEAWVEDSARNQYHVTVMAITENYAGNALYMTQSAYCEITSHRDYPPNAFLLKVRGDSAEKIATAVDLEQNGIYRSVVSNQQLKNDFSEKYAVVNDVVGLLIVMAALLAIVVLFTLSMTNISERKRELATIEVLGFTRREVHSYVNRETLVLTIVGIAAGMTAGWGLTYPIIAMMKMPGIHLEVQTALSDWVIVSILALTFSMLVMLISNRSLDRIDMVESLKSPE</sequence>
<dbReference type="InterPro" id="IPR038766">
    <property type="entry name" value="Membrane_comp_ABC_pdt"/>
</dbReference>
<evidence type="ECO:0000256" key="2">
    <source>
        <dbReference type="ARBA" id="ARBA00022475"/>
    </source>
</evidence>
<evidence type="ECO:0000313" key="8">
    <source>
        <dbReference type="EMBL" id="OZG49994.1"/>
    </source>
</evidence>
<dbReference type="EMBL" id="MWWS01000004">
    <property type="protein sequence ID" value="OZG49994.1"/>
    <property type="molecule type" value="Genomic_DNA"/>
</dbReference>
<dbReference type="PANTHER" id="PTHR30287:SF1">
    <property type="entry name" value="INNER MEMBRANE PROTEIN"/>
    <property type="match status" value="1"/>
</dbReference>
<dbReference type="GO" id="GO:0005886">
    <property type="term" value="C:plasma membrane"/>
    <property type="evidence" value="ECO:0007669"/>
    <property type="project" value="UniProtKB-SubCell"/>
</dbReference>
<dbReference type="AlphaFoldDB" id="A0A261ET03"/>
<feature type="transmembrane region" description="Helical" evidence="6">
    <location>
        <begin position="37"/>
        <end position="58"/>
    </location>
</feature>
<dbReference type="OrthoDB" id="5137249at2"/>
<feature type="transmembrane region" description="Helical" evidence="6">
    <location>
        <begin position="778"/>
        <end position="800"/>
    </location>
</feature>
<keyword evidence="4 6" id="KW-1133">Transmembrane helix</keyword>
<feature type="domain" description="ABC3 transporter permease C-terminal" evidence="7">
    <location>
        <begin position="317"/>
        <end position="427"/>
    </location>
</feature>
<name>A0A261ET03_9BIFI</name>
<gene>
    <name evidence="8" type="ORF">BOCO_0511</name>
</gene>
<keyword evidence="5 6" id="KW-0472">Membrane</keyword>
<feature type="transmembrane region" description="Helical" evidence="6">
    <location>
        <begin position="310"/>
        <end position="332"/>
    </location>
</feature>
<evidence type="ECO:0000256" key="3">
    <source>
        <dbReference type="ARBA" id="ARBA00022692"/>
    </source>
</evidence>
<comment type="subcellular location">
    <subcellularLocation>
        <location evidence="1">Cell membrane</location>
        <topology evidence="1">Multi-pass membrane protein</topology>
    </subcellularLocation>
</comment>
<feature type="transmembrane region" description="Helical" evidence="6">
    <location>
        <begin position="408"/>
        <end position="430"/>
    </location>
</feature>
<feature type="transmembrane region" description="Helical" evidence="6">
    <location>
        <begin position="362"/>
        <end position="388"/>
    </location>
</feature>
<feature type="domain" description="ABC3 transporter permease C-terminal" evidence="7">
    <location>
        <begin position="729"/>
        <end position="838"/>
    </location>
</feature>
<dbReference type="PANTHER" id="PTHR30287">
    <property type="entry name" value="MEMBRANE COMPONENT OF PREDICTED ABC SUPERFAMILY METABOLITE UPTAKE TRANSPORTER"/>
    <property type="match status" value="1"/>
</dbReference>
<reference evidence="8 9" key="1">
    <citation type="journal article" date="2017" name="BMC Genomics">
        <title>Comparative genomic and phylogenomic analyses of the Bifidobacteriaceae family.</title>
        <authorList>
            <person name="Lugli G.A."/>
            <person name="Milani C."/>
            <person name="Turroni F."/>
            <person name="Duranti S."/>
            <person name="Mancabelli L."/>
            <person name="Mangifesta M."/>
            <person name="Ferrario C."/>
            <person name="Modesto M."/>
            <person name="Mattarelli P."/>
            <person name="Jiri K."/>
            <person name="van Sinderen D."/>
            <person name="Ventura M."/>
        </authorList>
    </citation>
    <scope>NUCLEOTIDE SEQUENCE [LARGE SCALE GENOMIC DNA]</scope>
    <source>
        <strain evidence="8 9">DSM 22924</strain>
    </source>
</reference>
<dbReference type="RefSeq" id="WP_094722538.1">
    <property type="nucleotide sequence ID" value="NZ_MWWS01000004.1"/>
</dbReference>
<protein>
    <submittedName>
        <fullName evidence="8">FtsX-like permease family</fullName>
    </submittedName>
</protein>
<evidence type="ECO:0000259" key="7">
    <source>
        <dbReference type="Pfam" id="PF02687"/>
    </source>
</evidence>
<keyword evidence="9" id="KW-1185">Reference proteome</keyword>
<dbReference type="InterPro" id="IPR003838">
    <property type="entry name" value="ABC3_permease_C"/>
</dbReference>
<feature type="transmembrane region" description="Helical" evidence="6">
    <location>
        <begin position="726"/>
        <end position="745"/>
    </location>
</feature>
<dbReference type="Pfam" id="PF02687">
    <property type="entry name" value="FtsX"/>
    <property type="match status" value="2"/>
</dbReference>
<organism evidence="8 9">
    <name type="scientific">Bombiscardovia coagulans</name>
    <dbReference type="NCBI Taxonomy" id="686666"/>
    <lineage>
        <taxon>Bacteria</taxon>
        <taxon>Bacillati</taxon>
        <taxon>Actinomycetota</taxon>
        <taxon>Actinomycetes</taxon>
        <taxon>Bifidobacteriales</taxon>
        <taxon>Bifidobacteriaceae</taxon>
        <taxon>Bombiscardovia</taxon>
    </lineage>
</organism>
<evidence type="ECO:0000256" key="1">
    <source>
        <dbReference type="ARBA" id="ARBA00004651"/>
    </source>
</evidence>
<feature type="transmembrane region" description="Helical" evidence="6">
    <location>
        <begin position="483"/>
        <end position="503"/>
    </location>
</feature>
<proteinExistence type="predicted"/>
<keyword evidence="3 6" id="KW-0812">Transmembrane</keyword>
<evidence type="ECO:0000256" key="5">
    <source>
        <dbReference type="ARBA" id="ARBA00023136"/>
    </source>
</evidence>
<keyword evidence="2" id="KW-1003">Cell membrane</keyword>
<evidence type="ECO:0000313" key="9">
    <source>
        <dbReference type="Proteomes" id="UP000216004"/>
    </source>
</evidence>
<evidence type="ECO:0000256" key="4">
    <source>
        <dbReference type="ARBA" id="ARBA00022989"/>
    </source>
</evidence>
<feature type="transmembrane region" description="Helical" evidence="6">
    <location>
        <begin position="820"/>
        <end position="837"/>
    </location>
</feature>
<dbReference type="Proteomes" id="UP000216004">
    <property type="component" value="Unassembled WGS sequence"/>
</dbReference>
<comment type="caution">
    <text evidence="8">The sequence shown here is derived from an EMBL/GenBank/DDBJ whole genome shotgun (WGS) entry which is preliminary data.</text>
</comment>
<accession>A0A261ET03</accession>
<evidence type="ECO:0000256" key="6">
    <source>
        <dbReference type="SAM" id="Phobius"/>
    </source>
</evidence>